<dbReference type="EMBL" id="FNJJ01000014">
    <property type="protein sequence ID" value="SDQ01489.1"/>
    <property type="molecule type" value="Genomic_DNA"/>
</dbReference>
<evidence type="ECO:0000313" key="9">
    <source>
        <dbReference type="Proteomes" id="UP000199460"/>
    </source>
</evidence>
<evidence type="ECO:0000256" key="1">
    <source>
        <dbReference type="ARBA" id="ARBA00004141"/>
    </source>
</evidence>
<proteinExistence type="inferred from homology"/>
<feature type="transmembrane region" description="Helical" evidence="7">
    <location>
        <begin position="244"/>
        <end position="267"/>
    </location>
</feature>
<feature type="transmembrane region" description="Helical" evidence="7">
    <location>
        <begin position="458"/>
        <end position="483"/>
    </location>
</feature>
<feature type="transmembrane region" description="Helical" evidence="7">
    <location>
        <begin position="205"/>
        <end position="224"/>
    </location>
</feature>
<feature type="transmembrane region" description="Helical" evidence="7">
    <location>
        <begin position="175"/>
        <end position="193"/>
    </location>
</feature>
<dbReference type="PRINTS" id="PR00176">
    <property type="entry name" value="NANEUSMPORT"/>
</dbReference>
<feature type="transmembrane region" description="Helical" evidence="7">
    <location>
        <begin position="369"/>
        <end position="392"/>
    </location>
</feature>
<evidence type="ECO:0000256" key="3">
    <source>
        <dbReference type="ARBA" id="ARBA00022692"/>
    </source>
</evidence>
<evidence type="ECO:0000256" key="6">
    <source>
        <dbReference type="RuleBase" id="RU003732"/>
    </source>
</evidence>
<dbReference type="InterPro" id="IPR000175">
    <property type="entry name" value="Na/ntran_symport"/>
</dbReference>
<evidence type="ECO:0000256" key="7">
    <source>
        <dbReference type="SAM" id="Phobius"/>
    </source>
</evidence>
<sequence length="487" mass="52096">MPLISDNARSFFPQYGVLAAMASDKISIHGAWASRWVFILAATGSAVGLGNIWKFPYMTGVYGGGAFVVMYLFCIALVGVPIMLAETLIGRRGRQSPVNAMKSLAIETGASRHWSLAALMGMVAALLILSFYSVVAGWSLDYILGMGRGDFTGISADGAGAAFGGLTSDPWRLTLWHSLFMLVTAFVIAKGVVAGLERSLRIMMPLLFVLLLVLLGYSFTTGHFREGFDFLFHFDPSKVQDGILAAMGHAFFTLSVGVGSIMVYGAYMPKKASIGATVLTVGLLDTLVALTAGMALFPIVFAAGLEPGGGPGLMFVTLPIAFGNIAFGQVMGLVFFVLVAVAAWSSSISMLEPAVAYFVEKTGGSRVKVTAVLALFCWLIGMGTVLSFNLWAEAKFFVFAEDGFHLLQWGAEGGKTFFDSIDYLTSRILLPLGGLSFALFAGWVLSRDAVREELAIRSPLLFNLALWLIRVVAPIGVLIVFIAELSK</sequence>
<protein>
    <recommendedName>
        <fullName evidence="6">Transporter</fullName>
    </recommendedName>
</protein>
<dbReference type="InterPro" id="IPR037272">
    <property type="entry name" value="SNS_sf"/>
</dbReference>
<feature type="transmembrane region" description="Helical" evidence="7">
    <location>
        <begin position="279"/>
        <end position="305"/>
    </location>
</feature>
<feature type="transmembrane region" description="Helical" evidence="7">
    <location>
        <begin position="61"/>
        <end position="85"/>
    </location>
</feature>
<feature type="transmembrane region" description="Helical" evidence="7">
    <location>
        <begin position="36"/>
        <end position="55"/>
    </location>
</feature>
<dbReference type="GO" id="GO:0015293">
    <property type="term" value="F:symporter activity"/>
    <property type="evidence" value="ECO:0007669"/>
    <property type="project" value="UniProtKB-KW"/>
</dbReference>
<dbReference type="Pfam" id="PF00209">
    <property type="entry name" value="SNF"/>
    <property type="match status" value="2"/>
</dbReference>
<keyword evidence="6" id="KW-0769">Symport</keyword>
<evidence type="ECO:0000256" key="2">
    <source>
        <dbReference type="ARBA" id="ARBA00022448"/>
    </source>
</evidence>
<dbReference type="PROSITE" id="PS50267">
    <property type="entry name" value="NA_NEUROTRAN_SYMP_3"/>
    <property type="match status" value="1"/>
</dbReference>
<keyword evidence="5 7" id="KW-0472">Membrane</keyword>
<dbReference type="PANTHER" id="PTHR42948:SF1">
    <property type="entry name" value="TRANSPORTER"/>
    <property type="match status" value="1"/>
</dbReference>
<dbReference type="PANTHER" id="PTHR42948">
    <property type="entry name" value="TRANSPORTER"/>
    <property type="match status" value="1"/>
</dbReference>
<keyword evidence="9" id="KW-1185">Reference proteome</keyword>
<comment type="subcellular location">
    <subcellularLocation>
        <location evidence="1">Membrane</location>
        <topology evidence="1">Multi-pass membrane protein</topology>
    </subcellularLocation>
</comment>
<reference evidence="9" key="1">
    <citation type="submission" date="2016-10" db="EMBL/GenBank/DDBJ databases">
        <authorList>
            <person name="Varghese N."/>
            <person name="Submissions S."/>
        </authorList>
    </citation>
    <scope>NUCLEOTIDE SEQUENCE [LARGE SCALE GENOMIC DNA]</scope>
    <source>
        <strain evidence="9">JCM 18416</strain>
    </source>
</reference>
<organism evidence="8 9">
    <name type="scientific">Ectopseudomonas guguanensis</name>
    <dbReference type="NCBI Taxonomy" id="1198456"/>
    <lineage>
        <taxon>Bacteria</taxon>
        <taxon>Pseudomonadati</taxon>
        <taxon>Pseudomonadota</taxon>
        <taxon>Gammaproteobacteria</taxon>
        <taxon>Pseudomonadales</taxon>
        <taxon>Pseudomonadaceae</taxon>
        <taxon>Ectopseudomonas</taxon>
    </lineage>
</organism>
<evidence type="ECO:0000313" key="8">
    <source>
        <dbReference type="EMBL" id="SDQ01489.1"/>
    </source>
</evidence>
<dbReference type="AlphaFoldDB" id="A0A1H0XFB8"/>
<dbReference type="NCBIfam" id="NF037979">
    <property type="entry name" value="Na_transp"/>
    <property type="match status" value="1"/>
</dbReference>
<keyword evidence="4 7" id="KW-1133">Transmembrane helix</keyword>
<evidence type="ECO:0000256" key="4">
    <source>
        <dbReference type="ARBA" id="ARBA00022989"/>
    </source>
</evidence>
<evidence type="ECO:0000256" key="5">
    <source>
        <dbReference type="ARBA" id="ARBA00023136"/>
    </source>
</evidence>
<feature type="transmembrane region" description="Helical" evidence="7">
    <location>
        <begin position="116"/>
        <end position="140"/>
    </location>
</feature>
<dbReference type="PROSITE" id="PS00610">
    <property type="entry name" value="NA_NEUROTRAN_SYMP_1"/>
    <property type="match status" value="1"/>
</dbReference>
<accession>A0A1H0XFB8</accession>
<feature type="transmembrane region" description="Helical" evidence="7">
    <location>
        <begin position="325"/>
        <end position="348"/>
    </location>
</feature>
<dbReference type="GO" id="GO:0016020">
    <property type="term" value="C:membrane"/>
    <property type="evidence" value="ECO:0007669"/>
    <property type="project" value="UniProtKB-SubCell"/>
</dbReference>
<dbReference type="InterPro" id="IPR047218">
    <property type="entry name" value="YocR/YhdH-like"/>
</dbReference>
<comment type="similarity">
    <text evidence="6">Belongs to the sodium:neurotransmitter symporter (SNF) (TC 2.A.22) family.</text>
</comment>
<feature type="transmembrane region" description="Helical" evidence="7">
    <location>
        <begin position="428"/>
        <end position="446"/>
    </location>
</feature>
<dbReference type="SUPFAM" id="SSF161070">
    <property type="entry name" value="SNF-like"/>
    <property type="match status" value="1"/>
</dbReference>
<name>A0A1H0XFB8_9GAMM</name>
<gene>
    <name evidence="8" type="ORF">SAMN05216213_11438</name>
</gene>
<dbReference type="Proteomes" id="UP000199460">
    <property type="component" value="Unassembled WGS sequence"/>
</dbReference>
<keyword evidence="3 6" id="KW-0812">Transmembrane</keyword>
<keyword evidence="2 6" id="KW-0813">Transport</keyword>
<dbReference type="CDD" id="cd10336">
    <property type="entry name" value="SLC6sbd_Tyt1-Like"/>
    <property type="match status" value="1"/>
</dbReference>